<proteinExistence type="predicted"/>
<accession>A0A6J7JPK8</accession>
<evidence type="ECO:0000313" key="8">
    <source>
        <dbReference type="EMBL" id="CAB4945578.1"/>
    </source>
</evidence>
<evidence type="ECO:0000256" key="6">
    <source>
        <dbReference type="SAM" id="Phobius"/>
    </source>
</evidence>
<feature type="domain" description="Lipopolysaccharide assembly protein A" evidence="7">
    <location>
        <begin position="52"/>
        <end position="103"/>
    </location>
</feature>
<dbReference type="GO" id="GO:0005886">
    <property type="term" value="C:plasma membrane"/>
    <property type="evidence" value="ECO:0007669"/>
    <property type="project" value="InterPro"/>
</dbReference>
<name>A0A6J7JPK8_9ZZZZ</name>
<evidence type="ECO:0000256" key="4">
    <source>
        <dbReference type="ARBA" id="ARBA00023136"/>
    </source>
</evidence>
<keyword evidence="2 6" id="KW-0812">Transmembrane</keyword>
<evidence type="ECO:0000256" key="3">
    <source>
        <dbReference type="ARBA" id="ARBA00022989"/>
    </source>
</evidence>
<evidence type="ECO:0000259" key="7">
    <source>
        <dbReference type="Pfam" id="PF06305"/>
    </source>
</evidence>
<sequence length="105" mass="11102">MSTQTDPTTPPLADEPTDDTHRKPGGSRTNAALWFAILGGVILAVLLVFVLQNLDRVAIEFLGFQGEVPVGVALLLAAIAGGLIVAVAAGARIMQLRRRATGWKR</sequence>
<evidence type="ECO:0000256" key="5">
    <source>
        <dbReference type="SAM" id="MobiDB-lite"/>
    </source>
</evidence>
<evidence type="ECO:0000256" key="2">
    <source>
        <dbReference type="ARBA" id="ARBA00022692"/>
    </source>
</evidence>
<evidence type="ECO:0000256" key="1">
    <source>
        <dbReference type="ARBA" id="ARBA00022475"/>
    </source>
</evidence>
<keyword evidence="1" id="KW-1003">Cell membrane</keyword>
<dbReference type="EMBL" id="CAFBMK010000286">
    <property type="protein sequence ID" value="CAB4945578.1"/>
    <property type="molecule type" value="Genomic_DNA"/>
</dbReference>
<reference evidence="8" key="1">
    <citation type="submission" date="2020-05" db="EMBL/GenBank/DDBJ databases">
        <authorList>
            <person name="Chiriac C."/>
            <person name="Salcher M."/>
            <person name="Ghai R."/>
            <person name="Kavagutti S V."/>
        </authorList>
    </citation>
    <scope>NUCLEOTIDE SEQUENCE</scope>
</reference>
<feature type="region of interest" description="Disordered" evidence="5">
    <location>
        <begin position="1"/>
        <end position="25"/>
    </location>
</feature>
<gene>
    <name evidence="8" type="ORF">UFOPK3564_03200</name>
</gene>
<feature type="transmembrane region" description="Helical" evidence="6">
    <location>
        <begin position="71"/>
        <end position="91"/>
    </location>
</feature>
<dbReference type="InterPro" id="IPR010445">
    <property type="entry name" value="LapA_dom"/>
</dbReference>
<keyword evidence="4 6" id="KW-0472">Membrane</keyword>
<dbReference type="AlphaFoldDB" id="A0A6J7JPK8"/>
<feature type="transmembrane region" description="Helical" evidence="6">
    <location>
        <begin position="31"/>
        <end position="51"/>
    </location>
</feature>
<protein>
    <submittedName>
        <fullName evidence="8">Unannotated protein</fullName>
    </submittedName>
</protein>
<keyword evidence="3 6" id="KW-1133">Transmembrane helix</keyword>
<organism evidence="8">
    <name type="scientific">freshwater metagenome</name>
    <dbReference type="NCBI Taxonomy" id="449393"/>
    <lineage>
        <taxon>unclassified sequences</taxon>
        <taxon>metagenomes</taxon>
        <taxon>ecological metagenomes</taxon>
    </lineage>
</organism>
<dbReference type="Pfam" id="PF06305">
    <property type="entry name" value="LapA_dom"/>
    <property type="match status" value="1"/>
</dbReference>